<dbReference type="EMBL" id="JACJVO010000032">
    <property type="protein sequence ID" value="MBB6734199.1"/>
    <property type="molecule type" value="Genomic_DNA"/>
</dbReference>
<evidence type="ECO:0000259" key="5">
    <source>
        <dbReference type="Pfam" id="PF02278"/>
    </source>
</evidence>
<dbReference type="InterPro" id="IPR014718">
    <property type="entry name" value="GH-type_carb-bd"/>
</dbReference>
<feature type="active site" evidence="4">
    <location>
        <position position="249"/>
    </location>
</feature>
<sequence length="772" mass="86709">MSDRAEEEERNGKKEPVRGVLDRYDELRLRWSGLLTGGTDFDPLVPEFAGIIERITETAEAWRTSLRREEDCSCLWDDLNDWSNTAALTSNYTRIWQMALACRTFGSPLYRRPEWERDVIEALDWMRANHYFAGAEMYGNWWDWHIGVPMKLLDCMTLLYDRLSERQRADYLAAIDHFKPHVAPTATGANRVWECRIIAVRGIVGKDGGKLAAARDELRPVFPYAEEKDGFYRDGSYIQHDTFAYTGGYGQSLLQELSSLIVLLDGSPWEIGKDDREQAYRWIFDSYEPLMYKGLMMDMAMGRVVSRKEEQNHNVGHIIVSSVVKLSQVAEGSDAVALKSMAKEWIRANEWLNFYSAAGLSTAVAAKRIENDADVPPRGELRMHKSFARMARTVHHRPGFAFAISMHSDRISNYESINREHLRGWHTADGMTYLYNGDLGQYADAFWPTVDSFRLPGTTVLRGTEVPANRPSDRSWAGGTELLGAYGAAGMELHPPGQSLAARKSWFLFDDEIAALGSDISAEEPIMAETIVENRMLNREGNNRLTVDGEPKPDRAGWSERMDGARWMHLQGSVPGSDIGYFFPEPATVHGFRESRSGRWHDINRFEPESDPALTRAYLALWLEHGAAPRHASYAYVLLPNRSADETERYAQAPAIEVLANTAEVHAVRHRKLRVTGMNCWIDGGAEAGGIRADRPSSVLTIEREGRLDVAISDPTFRKDGIIGLEIAREAEAVLSRDPAISVLSLAPVIRLAVDAREAGGRTLDICFSTGG</sequence>
<dbReference type="SUPFAM" id="SSF49863">
    <property type="entry name" value="Hyaluronate lyase-like, C-terminal domain"/>
    <property type="match status" value="1"/>
</dbReference>
<dbReference type="Pfam" id="PF08124">
    <property type="entry name" value="Lyase_8_N"/>
    <property type="match status" value="1"/>
</dbReference>
<feature type="domain" description="Polysaccharide lyase 8 N-terminal alpha-helical" evidence="7">
    <location>
        <begin position="31"/>
        <end position="341"/>
    </location>
</feature>
<dbReference type="SUPFAM" id="SSF48230">
    <property type="entry name" value="Chondroitin AC/alginate lyase"/>
    <property type="match status" value="1"/>
</dbReference>
<dbReference type="InterPro" id="IPR012970">
    <property type="entry name" value="Lyase_8_alpha_N"/>
</dbReference>
<evidence type="ECO:0000256" key="2">
    <source>
        <dbReference type="ARBA" id="ARBA00022729"/>
    </source>
</evidence>
<evidence type="ECO:0000259" key="7">
    <source>
        <dbReference type="Pfam" id="PF08124"/>
    </source>
</evidence>
<dbReference type="PANTHER" id="PTHR38481:SF1">
    <property type="entry name" value="HYALURONATE LYASE"/>
    <property type="match status" value="1"/>
</dbReference>
<proteinExistence type="inferred from homology"/>
<dbReference type="InterPro" id="IPR038970">
    <property type="entry name" value="Lyase_8"/>
</dbReference>
<keyword evidence="3 8" id="KW-0456">Lyase</keyword>
<organism evidence="8 9">
    <name type="scientific">Cohnella zeiphila</name>
    <dbReference type="NCBI Taxonomy" id="2761120"/>
    <lineage>
        <taxon>Bacteria</taxon>
        <taxon>Bacillati</taxon>
        <taxon>Bacillota</taxon>
        <taxon>Bacilli</taxon>
        <taxon>Bacillales</taxon>
        <taxon>Paenibacillaceae</taxon>
        <taxon>Cohnella</taxon>
    </lineage>
</organism>
<feature type="domain" description="Polysaccharide lyase family 8 C-terminal" evidence="6">
    <location>
        <begin position="657"/>
        <end position="718"/>
    </location>
</feature>
<dbReference type="GO" id="GO:0030246">
    <property type="term" value="F:carbohydrate binding"/>
    <property type="evidence" value="ECO:0007669"/>
    <property type="project" value="InterPro"/>
</dbReference>
<dbReference type="CDD" id="cd01083">
    <property type="entry name" value="GAG_Lyase"/>
    <property type="match status" value="1"/>
</dbReference>
<dbReference type="Gene3D" id="2.60.220.10">
    <property type="entry name" value="Polysaccharide lyase family 8-like, C-terminal"/>
    <property type="match status" value="1"/>
</dbReference>
<evidence type="ECO:0000313" key="8">
    <source>
        <dbReference type="EMBL" id="MBB6734199.1"/>
    </source>
</evidence>
<dbReference type="GO" id="GO:0005975">
    <property type="term" value="P:carbohydrate metabolic process"/>
    <property type="evidence" value="ECO:0007669"/>
    <property type="project" value="InterPro"/>
</dbReference>
<dbReference type="RefSeq" id="WP_185131845.1">
    <property type="nucleotide sequence ID" value="NZ_JACJVO010000032.1"/>
</dbReference>
<dbReference type="SUPFAM" id="SSF74650">
    <property type="entry name" value="Galactose mutarotase-like"/>
    <property type="match status" value="1"/>
</dbReference>
<dbReference type="InterPro" id="IPR003159">
    <property type="entry name" value="Lyase_8_central_dom"/>
</dbReference>
<dbReference type="Gene3D" id="1.50.10.100">
    <property type="entry name" value="Chondroitin AC/alginate lyase"/>
    <property type="match status" value="1"/>
</dbReference>
<dbReference type="Gene3D" id="2.70.98.10">
    <property type="match status" value="1"/>
</dbReference>
<dbReference type="InterPro" id="IPR004103">
    <property type="entry name" value="Lyase_8_C"/>
</dbReference>
<accession>A0A7X0VXE6</accession>
<evidence type="ECO:0000313" key="9">
    <source>
        <dbReference type="Proteomes" id="UP000564644"/>
    </source>
</evidence>
<keyword evidence="2" id="KW-0732">Signal</keyword>
<dbReference type="InterPro" id="IPR011071">
    <property type="entry name" value="Lyase_8-like_C"/>
</dbReference>
<evidence type="ECO:0000256" key="1">
    <source>
        <dbReference type="ARBA" id="ARBA00006699"/>
    </source>
</evidence>
<comment type="caution">
    <text evidence="8">The sequence shown here is derived from an EMBL/GenBank/DDBJ whole genome shotgun (WGS) entry which is preliminary data.</text>
</comment>
<gene>
    <name evidence="8" type="ORF">H7C18_25080</name>
</gene>
<comment type="similarity">
    <text evidence="1">Belongs to the polysaccharide lyase 8 family.</text>
</comment>
<name>A0A7X0VXE6_9BACL</name>
<evidence type="ECO:0000256" key="3">
    <source>
        <dbReference type="ARBA" id="ARBA00023239"/>
    </source>
</evidence>
<dbReference type="GO" id="GO:0005576">
    <property type="term" value="C:extracellular region"/>
    <property type="evidence" value="ECO:0007669"/>
    <property type="project" value="InterPro"/>
</dbReference>
<dbReference type="Proteomes" id="UP000564644">
    <property type="component" value="Unassembled WGS sequence"/>
</dbReference>
<evidence type="ECO:0000259" key="6">
    <source>
        <dbReference type="Pfam" id="PF02884"/>
    </source>
</evidence>
<dbReference type="PANTHER" id="PTHR38481">
    <property type="entry name" value="HYALURONATE LYASE"/>
    <property type="match status" value="1"/>
</dbReference>
<feature type="active site" evidence="4">
    <location>
        <position position="240"/>
    </location>
</feature>
<dbReference type="InterPro" id="IPR011013">
    <property type="entry name" value="Gal_mutarotase_sf_dom"/>
</dbReference>
<keyword evidence="9" id="KW-1185">Reference proteome</keyword>
<reference evidence="8 9" key="1">
    <citation type="submission" date="2020-08" db="EMBL/GenBank/DDBJ databases">
        <title>Cohnella phylogeny.</title>
        <authorList>
            <person name="Dunlap C."/>
        </authorList>
    </citation>
    <scope>NUCLEOTIDE SEQUENCE [LARGE SCALE GENOMIC DNA]</scope>
    <source>
        <strain evidence="8 9">CBP 2801</strain>
    </source>
</reference>
<dbReference type="Pfam" id="PF02884">
    <property type="entry name" value="Lyase_8_C"/>
    <property type="match status" value="1"/>
</dbReference>
<dbReference type="AlphaFoldDB" id="A0A7X0VXE6"/>
<dbReference type="Pfam" id="PF02278">
    <property type="entry name" value="Lyase_8"/>
    <property type="match status" value="1"/>
</dbReference>
<evidence type="ECO:0000256" key="4">
    <source>
        <dbReference type="PIRSR" id="PIRSR638970-1"/>
    </source>
</evidence>
<dbReference type="InterPro" id="IPR008929">
    <property type="entry name" value="Chondroitin_lyas"/>
</dbReference>
<feature type="domain" description="Polysaccharide lyase family 8 central" evidence="5">
    <location>
        <begin position="384"/>
        <end position="642"/>
    </location>
</feature>
<dbReference type="GO" id="GO:0016837">
    <property type="term" value="F:carbon-oxygen lyase activity, acting on polysaccharides"/>
    <property type="evidence" value="ECO:0007669"/>
    <property type="project" value="UniProtKB-ARBA"/>
</dbReference>
<feature type="active site" evidence="4">
    <location>
        <position position="303"/>
    </location>
</feature>
<protein>
    <submittedName>
        <fullName evidence="8">Polysaccharide lyase 8 family protein</fullName>
    </submittedName>
</protein>